<evidence type="ECO:0000259" key="4">
    <source>
        <dbReference type="Pfam" id="PF20789"/>
    </source>
</evidence>
<dbReference type="EMBL" id="BMEQ01000012">
    <property type="protein sequence ID" value="GGG60561.1"/>
    <property type="molecule type" value="Genomic_DNA"/>
</dbReference>
<organism evidence="5 6">
    <name type="scientific">Kocuria dechangensis</name>
    <dbReference type="NCBI Taxonomy" id="1176249"/>
    <lineage>
        <taxon>Bacteria</taxon>
        <taxon>Bacillati</taxon>
        <taxon>Actinomycetota</taxon>
        <taxon>Actinomycetes</taxon>
        <taxon>Micrococcales</taxon>
        <taxon>Micrococcaceae</taxon>
        <taxon>Kocuria</taxon>
    </lineage>
</organism>
<sequence length="278" mass="29294">MQQTLTTQPVPYFHGTPEVAFGMEFVSTLGSTAQGAMRPGAWADRGDGRLHQGCIGVLVDNVTGYAVLTARAGDYWAVSSAISIDFHAPLTAGTQRIRCAASLDHRSGGWGHASGRVTTDDGELVATVSQRLRFVPGFPAGRNEPDEPIDTPSSLPGLDSLLSVTEARADGVDLRLIPVPGMRNPIGTLHGGVALCASEMAAHKAWALSPEHPGEAFHTASIRISYLRPGDLDGALTLHVTILHASRSVVLADVQLRNPGGEVATRALCTLHRSATDL</sequence>
<protein>
    <recommendedName>
        <fullName evidence="7">PaaI family thioesterase</fullName>
    </recommendedName>
</protein>
<gene>
    <name evidence="5" type="ORF">GCM10011374_24270</name>
</gene>
<dbReference type="InterPro" id="IPR029069">
    <property type="entry name" value="HotDog_dom_sf"/>
</dbReference>
<keyword evidence="1" id="KW-0378">Hydrolase</keyword>
<evidence type="ECO:0000256" key="2">
    <source>
        <dbReference type="SAM" id="MobiDB-lite"/>
    </source>
</evidence>
<reference evidence="5" key="2">
    <citation type="submission" date="2020-09" db="EMBL/GenBank/DDBJ databases">
        <authorList>
            <person name="Sun Q."/>
            <person name="Zhou Y."/>
        </authorList>
    </citation>
    <scope>NUCLEOTIDE SEQUENCE</scope>
    <source>
        <strain evidence="5">CGMCC 1.12187</strain>
    </source>
</reference>
<feature type="domain" description="Acyl-CoA thioesterase-like C-terminal" evidence="4">
    <location>
        <begin position="31"/>
        <end position="131"/>
    </location>
</feature>
<feature type="domain" description="Acyl-CoA thioesterase-like N-terminal HotDog" evidence="3">
    <location>
        <begin position="181"/>
        <end position="271"/>
    </location>
</feature>
<dbReference type="AlphaFoldDB" id="A0A917LVC8"/>
<dbReference type="Gene3D" id="3.10.129.10">
    <property type="entry name" value="Hotdog Thioesterase"/>
    <property type="match status" value="2"/>
</dbReference>
<dbReference type="Pfam" id="PF13622">
    <property type="entry name" value="4HBT_3"/>
    <property type="match status" value="1"/>
</dbReference>
<evidence type="ECO:0000313" key="5">
    <source>
        <dbReference type="EMBL" id="GGG60561.1"/>
    </source>
</evidence>
<dbReference type="PANTHER" id="PTHR21660">
    <property type="entry name" value="THIOESTERASE SUPERFAMILY MEMBER-RELATED"/>
    <property type="match status" value="1"/>
</dbReference>
<dbReference type="InterPro" id="IPR049450">
    <property type="entry name" value="ACOT8-like_C"/>
</dbReference>
<accession>A0A917LVC8</accession>
<dbReference type="InterPro" id="IPR039298">
    <property type="entry name" value="ACOT13"/>
</dbReference>
<dbReference type="PANTHER" id="PTHR21660:SF1">
    <property type="entry name" value="ACYL-COENZYME A THIOESTERASE 13"/>
    <property type="match status" value="1"/>
</dbReference>
<dbReference type="GO" id="GO:0047617">
    <property type="term" value="F:fatty acyl-CoA hydrolase activity"/>
    <property type="evidence" value="ECO:0007669"/>
    <property type="project" value="InterPro"/>
</dbReference>
<dbReference type="Proteomes" id="UP000638848">
    <property type="component" value="Unassembled WGS sequence"/>
</dbReference>
<feature type="region of interest" description="Disordered" evidence="2">
    <location>
        <begin position="136"/>
        <end position="155"/>
    </location>
</feature>
<reference evidence="5" key="1">
    <citation type="journal article" date="2014" name="Int. J. Syst. Evol. Microbiol.">
        <title>Complete genome sequence of Corynebacterium casei LMG S-19264T (=DSM 44701T), isolated from a smear-ripened cheese.</title>
        <authorList>
            <consortium name="US DOE Joint Genome Institute (JGI-PGF)"/>
            <person name="Walter F."/>
            <person name="Albersmeier A."/>
            <person name="Kalinowski J."/>
            <person name="Ruckert C."/>
        </authorList>
    </citation>
    <scope>NUCLEOTIDE SEQUENCE</scope>
    <source>
        <strain evidence="5">CGMCC 1.12187</strain>
    </source>
</reference>
<comment type="caution">
    <text evidence="5">The sequence shown here is derived from an EMBL/GenBank/DDBJ whole genome shotgun (WGS) entry which is preliminary data.</text>
</comment>
<name>A0A917LVC8_9MICC</name>
<proteinExistence type="predicted"/>
<dbReference type="InterPro" id="IPR049449">
    <property type="entry name" value="TesB_ACOT8-like_N"/>
</dbReference>
<dbReference type="CDD" id="cd03443">
    <property type="entry name" value="PaaI_thioesterase"/>
    <property type="match status" value="2"/>
</dbReference>
<dbReference type="Pfam" id="PF20789">
    <property type="entry name" value="4HBT_3C"/>
    <property type="match status" value="1"/>
</dbReference>
<dbReference type="SUPFAM" id="SSF54637">
    <property type="entry name" value="Thioesterase/thiol ester dehydrase-isomerase"/>
    <property type="match status" value="2"/>
</dbReference>
<evidence type="ECO:0008006" key="7">
    <source>
        <dbReference type="Google" id="ProtNLM"/>
    </source>
</evidence>
<evidence type="ECO:0000259" key="3">
    <source>
        <dbReference type="Pfam" id="PF13622"/>
    </source>
</evidence>
<dbReference type="RefSeq" id="WP_188537571.1">
    <property type="nucleotide sequence ID" value="NZ_BMEQ01000012.1"/>
</dbReference>
<evidence type="ECO:0000256" key="1">
    <source>
        <dbReference type="ARBA" id="ARBA00022801"/>
    </source>
</evidence>
<keyword evidence="6" id="KW-1185">Reference proteome</keyword>
<evidence type="ECO:0000313" key="6">
    <source>
        <dbReference type="Proteomes" id="UP000638848"/>
    </source>
</evidence>